<dbReference type="EMBL" id="JBHRZG010000012">
    <property type="protein sequence ID" value="MFC3833666.1"/>
    <property type="molecule type" value="Genomic_DNA"/>
</dbReference>
<accession>A0ABV7ZBJ8</accession>
<comment type="caution">
    <text evidence="1">The sequence shown here is derived from an EMBL/GenBank/DDBJ whole genome shotgun (WGS) entry which is preliminary data.</text>
</comment>
<organism evidence="1 2">
    <name type="scientific">Deinococcus rufus</name>
    <dbReference type="NCBI Taxonomy" id="2136097"/>
    <lineage>
        <taxon>Bacteria</taxon>
        <taxon>Thermotogati</taxon>
        <taxon>Deinococcota</taxon>
        <taxon>Deinococci</taxon>
        <taxon>Deinococcales</taxon>
        <taxon>Deinococcaceae</taxon>
        <taxon>Deinococcus</taxon>
    </lineage>
</organism>
<name>A0ABV7ZBJ8_9DEIO</name>
<proteinExistence type="predicted"/>
<gene>
    <name evidence="1" type="ORF">ACFOSB_12440</name>
</gene>
<dbReference type="PANTHER" id="PTHR18964">
    <property type="entry name" value="ROK (REPRESSOR, ORF, KINASE) FAMILY"/>
    <property type="match status" value="1"/>
</dbReference>
<evidence type="ECO:0000313" key="1">
    <source>
        <dbReference type="EMBL" id="MFC3833666.1"/>
    </source>
</evidence>
<dbReference type="RefSeq" id="WP_322474893.1">
    <property type="nucleotide sequence ID" value="NZ_JBHRZG010000012.1"/>
</dbReference>
<reference evidence="2" key="1">
    <citation type="journal article" date="2019" name="Int. J. Syst. Evol. Microbiol.">
        <title>The Global Catalogue of Microorganisms (GCM) 10K type strain sequencing project: providing services to taxonomists for standard genome sequencing and annotation.</title>
        <authorList>
            <consortium name="The Broad Institute Genomics Platform"/>
            <consortium name="The Broad Institute Genome Sequencing Center for Infectious Disease"/>
            <person name="Wu L."/>
            <person name="Ma J."/>
        </authorList>
    </citation>
    <scope>NUCLEOTIDE SEQUENCE [LARGE SCALE GENOMIC DNA]</scope>
    <source>
        <strain evidence="2">CCTCC AB 2017081</strain>
    </source>
</reference>
<protein>
    <submittedName>
        <fullName evidence="1">ROK family protein</fullName>
    </submittedName>
</protein>
<dbReference type="Proteomes" id="UP001595803">
    <property type="component" value="Unassembled WGS sequence"/>
</dbReference>
<dbReference type="Gene3D" id="3.30.420.40">
    <property type="match status" value="2"/>
</dbReference>
<dbReference type="PANTHER" id="PTHR18964:SF169">
    <property type="entry name" value="N-ACETYLMANNOSAMINE KINASE"/>
    <property type="match status" value="1"/>
</dbReference>
<keyword evidence="2" id="KW-1185">Reference proteome</keyword>
<dbReference type="SUPFAM" id="SSF53067">
    <property type="entry name" value="Actin-like ATPase domain"/>
    <property type="match status" value="1"/>
</dbReference>
<dbReference type="Pfam" id="PF00480">
    <property type="entry name" value="ROK"/>
    <property type="match status" value="1"/>
</dbReference>
<dbReference type="InterPro" id="IPR043129">
    <property type="entry name" value="ATPase_NBD"/>
</dbReference>
<dbReference type="InterPro" id="IPR000600">
    <property type="entry name" value="ROK"/>
</dbReference>
<sequence length="304" mass="30639">MSRSVLALDIGGTHVTAAQVSPAGVLRDTVVRHAVDSGWSADRLLDAWAGAARAAAGTTPCARVACAIPGPFDYPGGIAHYEGKLAALAGHDVTAGLRARWPASPLATVPLTYVNDAVAFALGEAAAGHGQGARRVIGITLGTGFGSGFIADGQPVTGGPDVPPGGEVRLLPVRGGVADDHLSGPGLRRAHVASGGDALDAREIAARAAQGDARARQVFHDFGHDLGTVLAPWAERFGPDVIVFGGQIARAWPLFAPALANVLPTMTLARSTLLDDANLLGAAAAARAIPGPAEAVTARSATPP</sequence>
<evidence type="ECO:0000313" key="2">
    <source>
        <dbReference type="Proteomes" id="UP001595803"/>
    </source>
</evidence>